<evidence type="ECO:0000259" key="4">
    <source>
        <dbReference type="Pfam" id="PF01755"/>
    </source>
</evidence>
<organism evidence="5 6">
    <name type="scientific">Tepidimonas taiwanensis</name>
    <dbReference type="NCBI Taxonomy" id="307486"/>
    <lineage>
        <taxon>Bacteria</taxon>
        <taxon>Pseudomonadati</taxon>
        <taxon>Pseudomonadota</taxon>
        <taxon>Betaproteobacteria</taxon>
        <taxon>Burkholderiales</taxon>
        <taxon>Tepidimonas</taxon>
    </lineage>
</organism>
<comment type="caution">
    <text evidence="5">The sequence shown here is derived from an EMBL/GenBank/DDBJ whole genome shotgun (WGS) entry which is preliminary data.</text>
</comment>
<evidence type="ECO:0000256" key="3">
    <source>
        <dbReference type="ARBA" id="ARBA00022985"/>
    </source>
</evidence>
<keyword evidence="6" id="KW-1185">Reference proteome</keyword>
<dbReference type="GO" id="GO:0009103">
    <property type="term" value="P:lipopolysaccharide biosynthetic process"/>
    <property type="evidence" value="ECO:0007669"/>
    <property type="project" value="UniProtKB-KW"/>
</dbReference>
<sequence>MLPIVYINLDRDVHRRERMEALLGALPFPYRRLPGVLWRELDAAQQSHLYSPDVNARQFFRPLVDGEKGCYASHLRACEYLLDSGRPAMVVLEDDVALDDGFADVVHAIATISPDRWDIIKLYSRNDERPRDHCPLTLRHRLVSYQRVPSMNNGYVLSRSGAVKLLAGRRPFGRPVDVDVRYWWECDLRVLGVVPSVVGMGAASEASSIWREARPRRTWSERWRRWVLQVDYSIRNARYRARQVTPGSCLPPS</sequence>
<comment type="pathway">
    <text evidence="1">Bacterial outer membrane biogenesis; lipooligosaccharide biosynthesis.</text>
</comment>
<keyword evidence="5" id="KW-0808">Transferase</keyword>
<dbReference type="UniPathway" id="UPA00501"/>
<comment type="pathway">
    <text evidence="2">Glycan metabolism; lacto-N-neotetraose biosynthesis.</text>
</comment>
<dbReference type="RefSeq" id="WP_043698168.1">
    <property type="nucleotide sequence ID" value="NZ_CP083911.1"/>
</dbReference>
<dbReference type="STRING" id="307486.GCA_000807215_00111"/>
<dbReference type="Pfam" id="PF01755">
    <property type="entry name" value="Glyco_transf_25"/>
    <property type="match status" value="1"/>
</dbReference>
<accession>A0A554XC45</accession>
<dbReference type="Proteomes" id="UP000317763">
    <property type="component" value="Unassembled WGS sequence"/>
</dbReference>
<keyword evidence="3" id="KW-0448">Lipopolysaccharide biosynthesis</keyword>
<dbReference type="OrthoDB" id="119742at2"/>
<dbReference type="EMBL" id="VJOM01000004">
    <property type="protein sequence ID" value="TSE33366.1"/>
    <property type="molecule type" value="Genomic_DNA"/>
</dbReference>
<evidence type="ECO:0000256" key="1">
    <source>
        <dbReference type="ARBA" id="ARBA00005068"/>
    </source>
</evidence>
<name>A0A554XC45_9BURK</name>
<protein>
    <submittedName>
        <fullName evidence="5">Glycosyltransferase family 25 (LPS biosynthesis protein)</fullName>
    </submittedName>
</protein>
<dbReference type="CDD" id="cd06532">
    <property type="entry name" value="Glyco_transf_25"/>
    <property type="match status" value="1"/>
</dbReference>
<dbReference type="GO" id="GO:0016740">
    <property type="term" value="F:transferase activity"/>
    <property type="evidence" value="ECO:0007669"/>
    <property type="project" value="UniProtKB-KW"/>
</dbReference>
<evidence type="ECO:0000256" key="2">
    <source>
        <dbReference type="ARBA" id="ARBA00005222"/>
    </source>
</evidence>
<dbReference type="AlphaFoldDB" id="A0A554XC45"/>
<reference evidence="5 6" key="1">
    <citation type="submission" date="2019-07" db="EMBL/GenBank/DDBJ databases">
        <title>Tepidimonas taiwanensis I1-1 draft genome.</title>
        <authorList>
            <person name="Da Costa M.S."/>
            <person name="Froufe H.J.C."/>
            <person name="Egas C."/>
            <person name="Albuquerque L."/>
        </authorList>
    </citation>
    <scope>NUCLEOTIDE SEQUENCE [LARGE SCALE GENOMIC DNA]</scope>
    <source>
        <strain evidence="5 6">I1-1</strain>
    </source>
</reference>
<gene>
    <name evidence="5" type="ORF">Ttaiw_00619</name>
</gene>
<dbReference type="InterPro" id="IPR002654">
    <property type="entry name" value="Glyco_trans_25"/>
</dbReference>
<evidence type="ECO:0000313" key="5">
    <source>
        <dbReference type="EMBL" id="TSE33366.1"/>
    </source>
</evidence>
<feature type="domain" description="Glycosyl transferase family 25" evidence="4">
    <location>
        <begin position="2"/>
        <end position="177"/>
    </location>
</feature>
<evidence type="ECO:0000313" key="6">
    <source>
        <dbReference type="Proteomes" id="UP000317763"/>
    </source>
</evidence>
<proteinExistence type="predicted"/>
<dbReference type="UniPathway" id="UPA00820"/>